<name>A0A229UJU9_9BACL</name>
<keyword evidence="3" id="KW-1185">Reference proteome</keyword>
<feature type="non-terminal residue" evidence="2">
    <location>
        <position position="1"/>
    </location>
</feature>
<sequence>NWAKGAIENLVAAGVIKGYDDGTFKPDKTITREEMVVMLSRIVNLNDLAKDTTKGNFNDLNGSYAAGDIKAVAQAGIVSGKGDGRFEPKSNATRAEALQIILNVLELNPQLKTLLDSLS</sequence>
<organism evidence="2 3">
    <name type="scientific">Paenibacillus rigui</name>
    <dbReference type="NCBI Taxonomy" id="554312"/>
    <lineage>
        <taxon>Bacteria</taxon>
        <taxon>Bacillati</taxon>
        <taxon>Bacillota</taxon>
        <taxon>Bacilli</taxon>
        <taxon>Bacillales</taxon>
        <taxon>Paenibacillaceae</taxon>
        <taxon>Paenibacillus</taxon>
    </lineage>
</organism>
<protein>
    <submittedName>
        <fullName evidence="2">Adhesin</fullName>
    </submittedName>
</protein>
<gene>
    <name evidence="2" type="ORF">CF651_24580</name>
</gene>
<dbReference type="InterPro" id="IPR051465">
    <property type="entry name" value="Cell_Envelope_Struct_Comp"/>
</dbReference>
<feature type="domain" description="SLH" evidence="1">
    <location>
        <begin position="1"/>
        <end position="53"/>
    </location>
</feature>
<proteinExistence type="predicted"/>
<dbReference type="Pfam" id="PF00395">
    <property type="entry name" value="SLH"/>
    <property type="match status" value="2"/>
</dbReference>
<dbReference type="EMBL" id="NMQW01000041">
    <property type="protein sequence ID" value="OXM83651.1"/>
    <property type="molecule type" value="Genomic_DNA"/>
</dbReference>
<dbReference type="Proteomes" id="UP000215509">
    <property type="component" value="Unassembled WGS sequence"/>
</dbReference>
<dbReference type="PANTHER" id="PTHR43308:SF5">
    <property type="entry name" value="S-LAYER PROTEIN _ PEPTIDOGLYCAN ENDO-BETA-N-ACETYLGLUCOSAMINIDASE"/>
    <property type="match status" value="1"/>
</dbReference>
<evidence type="ECO:0000259" key="1">
    <source>
        <dbReference type="PROSITE" id="PS51272"/>
    </source>
</evidence>
<dbReference type="RefSeq" id="WP_144029105.1">
    <property type="nucleotide sequence ID" value="NZ_NMQW01000041.1"/>
</dbReference>
<dbReference type="AlphaFoldDB" id="A0A229UJU9"/>
<dbReference type="OrthoDB" id="2506510at2"/>
<dbReference type="InterPro" id="IPR001119">
    <property type="entry name" value="SLH_dom"/>
</dbReference>
<feature type="domain" description="SLH" evidence="1">
    <location>
        <begin position="54"/>
        <end position="115"/>
    </location>
</feature>
<dbReference type="PANTHER" id="PTHR43308">
    <property type="entry name" value="OUTER MEMBRANE PROTEIN ALPHA-RELATED"/>
    <property type="match status" value="1"/>
</dbReference>
<evidence type="ECO:0000313" key="2">
    <source>
        <dbReference type="EMBL" id="OXM83651.1"/>
    </source>
</evidence>
<comment type="caution">
    <text evidence="2">The sequence shown here is derived from an EMBL/GenBank/DDBJ whole genome shotgun (WGS) entry which is preliminary data.</text>
</comment>
<dbReference type="PROSITE" id="PS51272">
    <property type="entry name" value="SLH"/>
    <property type="match status" value="2"/>
</dbReference>
<accession>A0A229UJU9</accession>
<evidence type="ECO:0000313" key="3">
    <source>
        <dbReference type="Proteomes" id="UP000215509"/>
    </source>
</evidence>
<reference evidence="2 3" key="1">
    <citation type="submission" date="2017-07" db="EMBL/GenBank/DDBJ databases">
        <title>Genome sequencing and assembly of Paenibacillus rigui.</title>
        <authorList>
            <person name="Mayilraj S."/>
        </authorList>
    </citation>
    <scope>NUCLEOTIDE SEQUENCE [LARGE SCALE GENOMIC DNA]</scope>
    <source>
        <strain evidence="2 3">JCM 16352</strain>
    </source>
</reference>